<dbReference type="Proteomes" id="UP000540698">
    <property type="component" value="Unassembled WGS sequence"/>
</dbReference>
<dbReference type="InterPro" id="IPR036390">
    <property type="entry name" value="WH_DNA-bd_sf"/>
</dbReference>
<dbReference type="InterPro" id="IPR036388">
    <property type="entry name" value="WH-like_DNA-bd_sf"/>
</dbReference>
<dbReference type="PANTHER" id="PTHR42756:SF1">
    <property type="entry name" value="TRANSCRIPTIONAL REPRESSOR OF EMRAB OPERON"/>
    <property type="match status" value="1"/>
</dbReference>
<reference evidence="5 6" key="1">
    <citation type="submission" date="2020-04" db="EMBL/GenBank/DDBJ databases">
        <title>MicrobeNet Type strains.</title>
        <authorList>
            <person name="Nicholson A.C."/>
        </authorList>
    </citation>
    <scope>NUCLEOTIDE SEQUENCE [LARGE SCALE GENOMIC DNA]</scope>
    <source>
        <strain evidence="5 6">DSM 44956</strain>
    </source>
</reference>
<dbReference type="PROSITE" id="PS50995">
    <property type="entry name" value="HTH_MARR_2"/>
    <property type="match status" value="1"/>
</dbReference>
<dbReference type="Pfam" id="PF12802">
    <property type="entry name" value="MarR_2"/>
    <property type="match status" value="1"/>
</dbReference>
<dbReference type="PANTHER" id="PTHR42756">
    <property type="entry name" value="TRANSCRIPTIONAL REGULATOR, MARR"/>
    <property type="match status" value="1"/>
</dbReference>
<dbReference type="InterPro" id="IPR000835">
    <property type="entry name" value="HTH_MarR-typ"/>
</dbReference>
<evidence type="ECO:0000256" key="3">
    <source>
        <dbReference type="ARBA" id="ARBA00023163"/>
    </source>
</evidence>
<evidence type="ECO:0000256" key="2">
    <source>
        <dbReference type="ARBA" id="ARBA00023125"/>
    </source>
</evidence>
<keyword evidence="1" id="KW-0805">Transcription regulation</keyword>
<keyword evidence="6" id="KW-1185">Reference proteome</keyword>
<dbReference type="GO" id="GO:0003700">
    <property type="term" value="F:DNA-binding transcription factor activity"/>
    <property type="evidence" value="ECO:0007669"/>
    <property type="project" value="InterPro"/>
</dbReference>
<proteinExistence type="predicted"/>
<evidence type="ECO:0000256" key="1">
    <source>
        <dbReference type="ARBA" id="ARBA00023015"/>
    </source>
</evidence>
<dbReference type="GO" id="GO:0003677">
    <property type="term" value="F:DNA binding"/>
    <property type="evidence" value="ECO:0007669"/>
    <property type="project" value="UniProtKB-KW"/>
</dbReference>
<protein>
    <submittedName>
        <fullName evidence="5">Winged helix-turn-helix transcriptional regulator</fullName>
    </submittedName>
</protein>
<gene>
    <name evidence="5" type="ORF">HGB38_07945</name>
</gene>
<evidence type="ECO:0000313" key="6">
    <source>
        <dbReference type="Proteomes" id="UP000540698"/>
    </source>
</evidence>
<evidence type="ECO:0000313" key="5">
    <source>
        <dbReference type="EMBL" id="NKY26151.1"/>
    </source>
</evidence>
<dbReference type="SMART" id="SM00347">
    <property type="entry name" value="HTH_MARR"/>
    <property type="match status" value="1"/>
</dbReference>
<dbReference type="Gene3D" id="1.10.10.10">
    <property type="entry name" value="Winged helix-like DNA-binding domain superfamily/Winged helix DNA-binding domain"/>
    <property type="match status" value="1"/>
</dbReference>
<dbReference type="EMBL" id="JAAXOS010000003">
    <property type="protein sequence ID" value="NKY26151.1"/>
    <property type="molecule type" value="Genomic_DNA"/>
</dbReference>
<dbReference type="RefSeq" id="WP_062970248.1">
    <property type="nucleotide sequence ID" value="NZ_JAAXOS010000003.1"/>
</dbReference>
<evidence type="ECO:0000259" key="4">
    <source>
        <dbReference type="PROSITE" id="PS50995"/>
    </source>
</evidence>
<feature type="domain" description="HTH marR-type" evidence="4">
    <location>
        <begin position="30"/>
        <end position="165"/>
    </location>
</feature>
<comment type="caution">
    <text evidence="5">The sequence shown here is derived from an EMBL/GenBank/DDBJ whole genome shotgun (WGS) entry which is preliminary data.</text>
</comment>
<organism evidence="5 6">
    <name type="scientific">Nocardia gamkensis</name>
    <dbReference type="NCBI Taxonomy" id="352869"/>
    <lineage>
        <taxon>Bacteria</taxon>
        <taxon>Bacillati</taxon>
        <taxon>Actinomycetota</taxon>
        <taxon>Actinomycetes</taxon>
        <taxon>Mycobacteriales</taxon>
        <taxon>Nocardiaceae</taxon>
        <taxon>Nocardia</taxon>
    </lineage>
</organism>
<keyword evidence="2" id="KW-0238">DNA-binding</keyword>
<keyword evidence="3" id="KW-0804">Transcription</keyword>
<dbReference type="AlphaFoldDB" id="A0A7X6L1J5"/>
<sequence>MTHELRDEIPSPAQIAAAWCRELPGARTESIEILTPLWRVAKLLTDERQRTLQRLGIDESTLDLLSTLRRSGPPYQLTTRQIAARSLVTAGAISQRLTRAETAGLITRAPTSATRRGVLVTLTPEGHRLTERVVPALLDHETTLTDRLPADQRAALTAALHTLADAIRSTGAGDATG</sequence>
<name>A0A7X6L1J5_9NOCA</name>
<dbReference type="SUPFAM" id="SSF46785">
    <property type="entry name" value="Winged helix' DNA-binding domain"/>
    <property type="match status" value="1"/>
</dbReference>
<accession>A0A7X6L1J5</accession>